<dbReference type="Proteomes" id="UP000516380">
    <property type="component" value="Chromosome"/>
</dbReference>
<evidence type="ECO:0000313" key="2">
    <source>
        <dbReference type="Proteomes" id="UP000516380"/>
    </source>
</evidence>
<evidence type="ECO:0000313" key="1">
    <source>
        <dbReference type="EMBL" id="BCI91314.1"/>
    </source>
</evidence>
<accession>A0A7G1ILM9</accession>
<gene>
    <name evidence="1" type="ORF">NIIDMKKI_65200</name>
</gene>
<name>A0A7G1ILM9_MYCKA</name>
<keyword evidence="2" id="KW-1185">Reference proteome</keyword>
<dbReference type="EMBL" id="AP023343">
    <property type="protein sequence ID" value="BCI91314.1"/>
    <property type="molecule type" value="Genomic_DNA"/>
</dbReference>
<dbReference type="AlphaFoldDB" id="A0A7G1ILM9"/>
<organism evidence="1 2">
    <name type="scientific">Mycobacterium kansasii</name>
    <dbReference type="NCBI Taxonomy" id="1768"/>
    <lineage>
        <taxon>Bacteria</taxon>
        <taxon>Bacillati</taxon>
        <taxon>Actinomycetota</taxon>
        <taxon>Actinomycetes</taxon>
        <taxon>Mycobacteriales</taxon>
        <taxon>Mycobacteriaceae</taxon>
        <taxon>Mycobacterium</taxon>
    </lineage>
</organism>
<protein>
    <submittedName>
        <fullName evidence="1">Uncharacterized protein</fullName>
    </submittedName>
</protein>
<proteinExistence type="predicted"/>
<reference evidence="1 2" key="1">
    <citation type="submission" date="2020-07" db="EMBL/GenBank/DDBJ databases">
        <title>Mycobacterium kansasii (former subtype) with zoonotic potential isolated from diseased indoor pet cat, Japan.</title>
        <authorList>
            <person name="Fukano H."/>
            <person name="Terazono T."/>
            <person name="Hoshino Y."/>
        </authorList>
    </citation>
    <scope>NUCLEOTIDE SEQUENCE [LARGE SCALE GENOMIC DNA]</scope>
    <source>
        <strain evidence="1 2">Kuro-I</strain>
    </source>
</reference>
<sequence>MKTPATVVAGVDFGDARFATGVRAGVARIEQLMDTELRSADVVMIDSLLHLFKAGVSGSGRCSPCCRLRSGRTRRLRK</sequence>